<dbReference type="Proteomes" id="UP000594262">
    <property type="component" value="Unplaced"/>
</dbReference>
<dbReference type="EnsemblMetazoa" id="CLYHEMT015393.1">
    <property type="protein sequence ID" value="CLYHEMP015393.1"/>
    <property type="gene ID" value="CLYHEMG015393"/>
</dbReference>
<protein>
    <recommendedName>
        <fullName evidence="1">Reverse transcriptase domain-containing protein</fullName>
    </recommendedName>
</protein>
<proteinExistence type="predicted"/>
<evidence type="ECO:0000259" key="1">
    <source>
        <dbReference type="PROSITE" id="PS50878"/>
    </source>
</evidence>
<feature type="domain" description="Reverse transcriptase" evidence="1">
    <location>
        <begin position="35"/>
        <end position="293"/>
    </location>
</feature>
<reference evidence="2" key="1">
    <citation type="submission" date="2021-01" db="UniProtKB">
        <authorList>
            <consortium name="EnsemblMetazoa"/>
        </authorList>
    </citation>
    <scope>IDENTIFICATION</scope>
</reference>
<dbReference type="InterPro" id="IPR000477">
    <property type="entry name" value="RT_dom"/>
</dbReference>
<dbReference type="OrthoDB" id="5976382at2759"/>
<evidence type="ECO:0000313" key="3">
    <source>
        <dbReference type="Proteomes" id="UP000594262"/>
    </source>
</evidence>
<accession>A0A7M5WZM1</accession>
<dbReference type="InterPro" id="IPR043502">
    <property type="entry name" value="DNA/RNA_pol_sf"/>
</dbReference>
<keyword evidence="3" id="KW-1185">Reference proteome</keyword>
<dbReference type="SUPFAM" id="SSF56672">
    <property type="entry name" value="DNA/RNA polymerases"/>
    <property type="match status" value="1"/>
</dbReference>
<dbReference type="Pfam" id="PF00078">
    <property type="entry name" value="RVT_1"/>
    <property type="match status" value="1"/>
</dbReference>
<evidence type="ECO:0000313" key="2">
    <source>
        <dbReference type="EnsemblMetazoa" id="CLYHEMP015393.1"/>
    </source>
</evidence>
<dbReference type="AlphaFoldDB" id="A0A7M5WZM1"/>
<dbReference type="PANTHER" id="PTHR33332">
    <property type="entry name" value="REVERSE TRANSCRIPTASE DOMAIN-CONTAINING PROTEIN"/>
    <property type="match status" value="1"/>
</dbReference>
<dbReference type="CDD" id="cd01650">
    <property type="entry name" value="RT_nLTR_like"/>
    <property type="match status" value="1"/>
</dbReference>
<name>A0A7M5WZM1_9CNID</name>
<organism evidence="2 3">
    <name type="scientific">Clytia hemisphaerica</name>
    <dbReference type="NCBI Taxonomy" id="252671"/>
    <lineage>
        <taxon>Eukaryota</taxon>
        <taxon>Metazoa</taxon>
        <taxon>Cnidaria</taxon>
        <taxon>Hydrozoa</taxon>
        <taxon>Hydroidolina</taxon>
        <taxon>Leptothecata</taxon>
        <taxon>Obeliida</taxon>
        <taxon>Clytiidae</taxon>
        <taxon>Clytia</taxon>
    </lineage>
</organism>
<dbReference type="PROSITE" id="PS50878">
    <property type="entry name" value="RT_POL"/>
    <property type="match status" value="1"/>
</dbReference>
<sequence>MSLNSKKSTSGEISTKILQKSANICSFALKDCFTSCLDKTIFLESLKRATITPVLKEGNPTSVKNYRPISILPTVSKVFEKIIAQQLNPFLENCFFRFTVWLSKRTYSTQHALLRLLHLWQRALDDSNIVGTILMDLSKAYDCLPPDLLIAKLAAYGVNHNSLLFIYDYLINRYHRVKIGNSLSSFLSISMGVPQGSILGPILFNIFLNNLLLSDLEAELCNFADDNTLFAIAKALAEIIEIQDILYWGKINGLVANPGKFEVMFLGRFEPISTFNIGNIKVKVKNQVKLLGI</sequence>